<feature type="signal peptide" evidence="2">
    <location>
        <begin position="1"/>
        <end position="21"/>
    </location>
</feature>
<name>J9D3Z9_EDHAE</name>
<protein>
    <submittedName>
        <fullName evidence="3">Uncharacterized protein</fullName>
    </submittedName>
</protein>
<evidence type="ECO:0000313" key="3">
    <source>
        <dbReference type="EMBL" id="EJW02269.1"/>
    </source>
</evidence>
<sequence>MLILIILVLCVFSFLLDEIDQECLVIFLKHFYAVIIVFSLYLNKQIFSMFRKYMMLADFSFFNNGVTFHAKVVIFIRNNFRFLLIFFSHLFIITVFSTCFKHFAVFINN</sequence>
<dbReference type="VEuPathDB" id="MicrosporidiaDB:EDEG_03293"/>
<keyword evidence="1" id="KW-0472">Membrane</keyword>
<reference evidence="4" key="2">
    <citation type="submission" date="2015-07" db="EMBL/GenBank/DDBJ databases">
        <title>Contrasting host-pathogen interactions and genome evolution in two generalist and specialist microsporidian pathogens of mosquitoes.</title>
        <authorList>
            <consortium name="The Broad Institute Genomics Platform"/>
            <consortium name="The Broad Institute Genome Sequencing Center for Infectious Disease"/>
            <person name="Cuomo C.A."/>
            <person name="Sanscrainte N.D."/>
            <person name="Goldberg J.M."/>
            <person name="Heiman D."/>
            <person name="Young S."/>
            <person name="Zeng Q."/>
            <person name="Becnel J.J."/>
            <person name="Birren B.W."/>
        </authorList>
    </citation>
    <scope>NUCLEOTIDE SEQUENCE [LARGE SCALE GENOMIC DNA]</scope>
    <source>
        <strain evidence="4">USNM 41457</strain>
    </source>
</reference>
<gene>
    <name evidence="3" type="ORF">EDEG_03293</name>
</gene>
<evidence type="ECO:0000256" key="2">
    <source>
        <dbReference type="SAM" id="SignalP"/>
    </source>
</evidence>
<keyword evidence="1" id="KW-1133">Transmembrane helix</keyword>
<evidence type="ECO:0000256" key="1">
    <source>
        <dbReference type="SAM" id="Phobius"/>
    </source>
</evidence>
<feature type="transmembrane region" description="Helical" evidence="1">
    <location>
        <begin position="26"/>
        <end position="43"/>
    </location>
</feature>
<dbReference type="HOGENOM" id="CLU_2183899_0_0_1"/>
<evidence type="ECO:0000313" key="4">
    <source>
        <dbReference type="Proteomes" id="UP000003163"/>
    </source>
</evidence>
<keyword evidence="2" id="KW-0732">Signal</keyword>
<reference evidence="3 4" key="1">
    <citation type="submission" date="2011-08" db="EMBL/GenBank/DDBJ databases">
        <authorList>
            <person name="Liu Z.J."/>
            <person name="Shi F.L."/>
            <person name="Lu J.Q."/>
            <person name="Li M."/>
            <person name="Wang Z.L."/>
        </authorList>
    </citation>
    <scope>NUCLEOTIDE SEQUENCE [LARGE SCALE GENOMIC DNA]</scope>
    <source>
        <strain evidence="3 4">USNM 41457</strain>
    </source>
</reference>
<dbReference type="EMBL" id="AFBI03000080">
    <property type="protein sequence ID" value="EJW02269.1"/>
    <property type="molecule type" value="Genomic_DNA"/>
</dbReference>
<keyword evidence="1" id="KW-0812">Transmembrane</keyword>
<organism evidence="3 4">
    <name type="scientific">Edhazardia aedis (strain USNM 41457)</name>
    <name type="common">Microsporidian parasite</name>
    <dbReference type="NCBI Taxonomy" id="1003232"/>
    <lineage>
        <taxon>Eukaryota</taxon>
        <taxon>Fungi</taxon>
        <taxon>Fungi incertae sedis</taxon>
        <taxon>Microsporidia</taxon>
        <taxon>Edhazardia</taxon>
    </lineage>
</organism>
<dbReference type="Proteomes" id="UP000003163">
    <property type="component" value="Unassembled WGS sequence"/>
</dbReference>
<feature type="transmembrane region" description="Helical" evidence="1">
    <location>
        <begin position="82"/>
        <end position="107"/>
    </location>
</feature>
<dbReference type="AlphaFoldDB" id="J9D3Z9"/>
<keyword evidence="4" id="KW-1185">Reference proteome</keyword>
<proteinExistence type="predicted"/>
<feature type="chain" id="PRO_5003821814" evidence="2">
    <location>
        <begin position="22"/>
        <end position="109"/>
    </location>
</feature>
<accession>J9D3Z9</accession>
<dbReference type="InParanoid" id="J9D3Z9"/>
<comment type="caution">
    <text evidence="3">The sequence shown here is derived from an EMBL/GenBank/DDBJ whole genome shotgun (WGS) entry which is preliminary data.</text>
</comment>